<feature type="region of interest" description="Disordered" evidence="1">
    <location>
        <begin position="1"/>
        <end position="20"/>
    </location>
</feature>
<dbReference type="NCBIfam" id="NF038083">
    <property type="entry name" value="CU044_5270_fam"/>
    <property type="match status" value="1"/>
</dbReference>
<keyword evidence="2" id="KW-0812">Transmembrane</keyword>
<accession>A0ABP5P1M9</accession>
<sequence>MDDEIRAFADGRPQAPPYGAEARARARERLVKEARGGRRLPRLGWQAAAAFGVTVALVGGVAVALSNQGPGPGPATTVTQSADVAPGELNPRPGQYIMIESETMYEAVQIGKGGEESRHLYRTHRKIWQSVDGSADGLLMIEGREPQAWPGEELPESAKDWQGTSWHTIASCPGLRGEHRTDYAYLGTLPADPAAMREHLYRSSTAGEGKGVDRDLAAYMRARDLLTETYLPEAQRRALFEAVKSLPGVEANEGVANSAGVEGVALSRADIGGARAQLIFDPQTLGYLGERREIVEDGGEAPKGSVVAWTAQLSTTVTDRLPDEAAQAQGDSSCQPEPTKSAAE</sequence>
<comment type="caution">
    <text evidence="3">The sequence shown here is derived from an EMBL/GenBank/DDBJ whole genome shotgun (WGS) entry which is preliminary data.</text>
</comment>
<dbReference type="EMBL" id="BAAAQX010000002">
    <property type="protein sequence ID" value="GAA2205660.1"/>
    <property type="molecule type" value="Genomic_DNA"/>
</dbReference>
<feature type="transmembrane region" description="Helical" evidence="2">
    <location>
        <begin position="43"/>
        <end position="65"/>
    </location>
</feature>
<reference evidence="4" key="1">
    <citation type="journal article" date="2019" name="Int. J. Syst. Evol. Microbiol.">
        <title>The Global Catalogue of Microorganisms (GCM) 10K type strain sequencing project: providing services to taxonomists for standard genome sequencing and annotation.</title>
        <authorList>
            <consortium name="The Broad Institute Genomics Platform"/>
            <consortium name="The Broad Institute Genome Sequencing Center for Infectious Disease"/>
            <person name="Wu L."/>
            <person name="Ma J."/>
        </authorList>
    </citation>
    <scope>NUCLEOTIDE SEQUENCE [LARGE SCALE GENOMIC DNA]</scope>
    <source>
        <strain evidence="4">JCM 16114</strain>
    </source>
</reference>
<gene>
    <name evidence="3" type="ORF">GCM10009850_011180</name>
</gene>
<organism evidence="3 4">
    <name type="scientific">Nonomuraea monospora</name>
    <dbReference type="NCBI Taxonomy" id="568818"/>
    <lineage>
        <taxon>Bacteria</taxon>
        <taxon>Bacillati</taxon>
        <taxon>Actinomycetota</taxon>
        <taxon>Actinomycetes</taxon>
        <taxon>Streptosporangiales</taxon>
        <taxon>Streptosporangiaceae</taxon>
        <taxon>Nonomuraea</taxon>
    </lineage>
</organism>
<protein>
    <recommendedName>
        <fullName evidence="5">CU044_5270 family protein</fullName>
    </recommendedName>
</protein>
<feature type="region of interest" description="Disordered" evidence="1">
    <location>
        <begin position="322"/>
        <end position="344"/>
    </location>
</feature>
<keyword evidence="2" id="KW-0472">Membrane</keyword>
<keyword evidence="4" id="KW-1185">Reference proteome</keyword>
<evidence type="ECO:0000256" key="1">
    <source>
        <dbReference type="SAM" id="MobiDB-lite"/>
    </source>
</evidence>
<evidence type="ECO:0000313" key="4">
    <source>
        <dbReference type="Proteomes" id="UP001499843"/>
    </source>
</evidence>
<evidence type="ECO:0000256" key="2">
    <source>
        <dbReference type="SAM" id="Phobius"/>
    </source>
</evidence>
<proteinExistence type="predicted"/>
<dbReference type="Proteomes" id="UP001499843">
    <property type="component" value="Unassembled WGS sequence"/>
</dbReference>
<evidence type="ECO:0000313" key="3">
    <source>
        <dbReference type="EMBL" id="GAA2205660.1"/>
    </source>
</evidence>
<feature type="compositionally biased region" description="Polar residues" evidence="1">
    <location>
        <begin position="329"/>
        <end position="338"/>
    </location>
</feature>
<dbReference type="RefSeq" id="WP_344471164.1">
    <property type="nucleotide sequence ID" value="NZ_BAAAQX010000002.1"/>
</dbReference>
<name>A0ABP5P1M9_9ACTN</name>
<evidence type="ECO:0008006" key="5">
    <source>
        <dbReference type="Google" id="ProtNLM"/>
    </source>
</evidence>
<keyword evidence="2" id="KW-1133">Transmembrane helix</keyword>
<dbReference type="InterPro" id="IPR047789">
    <property type="entry name" value="CU044_5270-like"/>
</dbReference>